<evidence type="ECO:0000313" key="9">
    <source>
        <dbReference type="Proteomes" id="UP000266497"/>
    </source>
</evidence>
<sequence length="226" mass="26761">MTSLQERLFAMQDKQYAAFQAKLTPGVPVESFIGIRVPVLRKFAKEFTKEAECKDFLQQLPHEYYDENMLHGLLISEVKDYEECIRLTDRFLPFVDNWAVCDIMSPKVFAKHKKELLAKIKTWSKSSHVYTCRFGIETLMSHYLDKDFKAEYLEIPASVRSEEYYVKMMVAWFFATALAKQWDATIPYIEQNRLAPWTHNKTIQKAIESYRITPEQKEYMRTLKIK</sequence>
<dbReference type="EMBL" id="QRUD01000053">
    <property type="protein sequence ID" value="RGR35994.1"/>
    <property type="molecule type" value="Genomic_DNA"/>
</dbReference>
<dbReference type="EMBL" id="WDAG01000007">
    <property type="protein sequence ID" value="KAB6660693.1"/>
    <property type="molecule type" value="Genomic_DNA"/>
</dbReference>
<evidence type="ECO:0000313" key="13">
    <source>
        <dbReference type="Proteomes" id="UP000470777"/>
    </source>
</evidence>
<dbReference type="RefSeq" id="WP_074783989.1">
    <property type="nucleotide sequence ID" value="NZ_CAJTAS010000040.1"/>
</dbReference>
<reference evidence="10 11" key="2">
    <citation type="journal article" date="2019" name="Nat. Med.">
        <title>A library of human gut bacterial isolates paired with longitudinal multiomics data enables mechanistic microbiome research.</title>
        <authorList>
            <person name="Poyet M."/>
            <person name="Groussin M."/>
            <person name="Gibbons S.M."/>
            <person name="Avila-Pacheco J."/>
            <person name="Jiang X."/>
            <person name="Kearney S.M."/>
            <person name="Perrotta A.R."/>
            <person name="Berdy B."/>
            <person name="Zhao S."/>
            <person name="Lieberman T.D."/>
            <person name="Swanson P.K."/>
            <person name="Smith M."/>
            <person name="Roesemann S."/>
            <person name="Alexander J.E."/>
            <person name="Rich S.A."/>
            <person name="Livny J."/>
            <person name="Vlamakis H."/>
            <person name="Clish C."/>
            <person name="Bullock K."/>
            <person name="Deik A."/>
            <person name="Scott J."/>
            <person name="Pierce K.A."/>
            <person name="Xavier R.J."/>
            <person name="Alm E.J."/>
        </authorList>
    </citation>
    <scope>NUCLEOTIDE SEQUENCE [LARGE SCALE GENOMIC DNA]</scope>
    <source>
        <strain evidence="1 11">BIOML-A111</strain>
        <strain evidence="5 10">BIOML-A82</strain>
        <strain evidence="4 13">BIOML-A85</strain>
        <strain evidence="3 14">BIOML-A93</strain>
        <strain evidence="2 12">BIOML-A98</strain>
    </source>
</reference>
<reference evidence="8 9" key="1">
    <citation type="submission" date="2018-08" db="EMBL/GenBank/DDBJ databases">
        <title>A genome reference for cultivated species of the human gut microbiota.</title>
        <authorList>
            <person name="Zou Y."/>
            <person name="Xue W."/>
            <person name="Luo G."/>
        </authorList>
    </citation>
    <scope>NUCLEOTIDE SEQUENCE [LARGE SCALE GENOMIC DNA]</scope>
    <source>
        <strain evidence="7 9">AF25-30LB</strain>
        <strain evidence="6 8">OM08-13BH</strain>
    </source>
</reference>
<evidence type="ECO:0000313" key="12">
    <source>
        <dbReference type="Proteomes" id="UP000462015"/>
    </source>
</evidence>
<evidence type="ECO:0000313" key="5">
    <source>
        <dbReference type="EMBL" id="KAB6696612.1"/>
    </source>
</evidence>
<protein>
    <submittedName>
        <fullName evidence="1">DNA alkylation repair protein</fullName>
    </submittedName>
</protein>
<proteinExistence type="predicted"/>
<evidence type="ECO:0000313" key="4">
    <source>
        <dbReference type="EMBL" id="KAB6695399.1"/>
    </source>
</evidence>
<dbReference type="PANTHER" id="PTHR34070">
    <property type="entry name" value="ARMADILLO-TYPE FOLD"/>
    <property type="match status" value="1"/>
</dbReference>
<name>A0A1H7QEP7_PHOVU</name>
<organism evidence="1 11">
    <name type="scientific">Phocaeicola vulgatus</name>
    <name type="common">Bacteroides vulgatus</name>
    <dbReference type="NCBI Taxonomy" id="821"/>
    <lineage>
        <taxon>Bacteria</taxon>
        <taxon>Pseudomonadati</taxon>
        <taxon>Bacteroidota</taxon>
        <taxon>Bacteroidia</taxon>
        <taxon>Bacteroidales</taxon>
        <taxon>Bacteroidaceae</taxon>
        <taxon>Phocaeicola</taxon>
    </lineage>
</organism>
<dbReference type="EMBL" id="WDAY01000037">
    <property type="protein sequence ID" value="KAB6558477.1"/>
    <property type="molecule type" value="Genomic_DNA"/>
</dbReference>
<dbReference type="Proteomes" id="UP000437380">
    <property type="component" value="Unassembled WGS sequence"/>
</dbReference>
<dbReference type="EMBL" id="QSTG01000047">
    <property type="protein sequence ID" value="RGM39611.1"/>
    <property type="molecule type" value="Genomic_DNA"/>
</dbReference>
<dbReference type="Proteomes" id="UP000266497">
    <property type="component" value="Unassembled WGS sequence"/>
</dbReference>
<dbReference type="PANTHER" id="PTHR34070:SF1">
    <property type="entry name" value="DNA ALKYLATION REPAIR PROTEIN"/>
    <property type="match status" value="1"/>
</dbReference>
<dbReference type="Proteomes" id="UP000261003">
    <property type="component" value="Unassembled WGS sequence"/>
</dbReference>
<dbReference type="EMBL" id="WDAL01000043">
    <property type="protein sequence ID" value="KAB6631767.1"/>
    <property type="molecule type" value="Genomic_DNA"/>
</dbReference>
<evidence type="ECO:0000313" key="14">
    <source>
        <dbReference type="Proteomes" id="UP000470952"/>
    </source>
</evidence>
<dbReference type="Proteomes" id="UP000437431">
    <property type="component" value="Unassembled WGS sequence"/>
</dbReference>
<evidence type="ECO:0000313" key="7">
    <source>
        <dbReference type="EMBL" id="RGR35994.1"/>
    </source>
</evidence>
<dbReference type="InterPro" id="IPR014825">
    <property type="entry name" value="DNA_alkylation"/>
</dbReference>
<dbReference type="Proteomes" id="UP000462015">
    <property type="component" value="Unassembled WGS sequence"/>
</dbReference>
<gene>
    <name evidence="7" type="ORF">DWY53_16505</name>
    <name evidence="6" type="ORF">DXC16_19995</name>
    <name evidence="2" type="ORF">GAY12_18315</name>
    <name evidence="5" type="ORF">GAY17_19870</name>
    <name evidence="1" type="ORF">GAY79_15275</name>
    <name evidence="3" type="ORF">GAZ76_08145</name>
    <name evidence="4" type="ORF">GAZ92_05785</name>
</gene>
<evidence type="ECO:0000313" key="10">
    <source>
        <dbReference type="Proteomes" id="UP000437380"/>
    </source>
</evidence>
<dbReference type="Gene3D" id="1.25.10.90">
    <property type="match status" value="1"/>
</dbReference>
<comment type="caution">
    <text evidence="1">The sequence shown here is derived from an EMBL/GenBank/DDBJ whole genome shotgun (WGS) entry which is preliminary data.</text>
</comment>
<dbReference type="Proteomes" id="UP000470952">
    <property type="component" value="Unassembled WGS sequence"/>
</dbReference>
<evidence type="ECO:0000313" key="3">
    <source>
        <dbReference type="EMBL" id="KAB6660693.1"/>
    </source>
</evidence>
<evidence type="ECO:0000313" key="11">
    <source>
        <dbReference type="Proteomes" id="UP000437431"/>
    </source>
</evidence>
<dbReference type="CDD" id="cd06561">
    <property type="entry name" value="AlkD_like"/>
    <property type="match status" value="1"/>
</dbReference>
<dbReference type="Pfam" id="PF08713">
    <property type="entry name" value="DNA_alkylation"/>
    <property type="match status" value="1"/>
</dbReference>
<dbReference type="InterPro" id="IPR016024">
    <property type="entry name" value="ARM-type_fold"/>
</dbReference>
<evidence type="ECO:0000313" key="1">
    <source>
        <dbReference type="EMBL" id="KAB6558477.1"/>
    </source>
</evidence>
<dbReference type="SUPFAM" id="SSF48371">
    <property type="entry name" value="ARM repeat"/>
    <property type="match status" value="1"/>
</dbReference>
<dbReference type="Proteomes" id="UP000470777">
    <property type="component" value="Unassembled WGS sequence"/>
</dbReference>
<accession>A0A1H7QEP7</accession>
<dbReference type="EMBL" id="WCZV01000034">
    <property type="protein sequence ID" value="KAB6696612.1"/>
    <property type="molecule type" value="Genomic_DNA"/>
</dbReference>
<dbReference type="EMBL" id="WCZY01000005">
    <property type="protein sequence ID" value="KAB6695399.1"/>
    <property type="molecule type" value="Genomic_DNA"/>
</dbReference>
<dbReference type="AlphaFoldDB" id="A0A1H7QEP7"/>
<evidence type="ECO:0000313" key="2">
    <source>
        <dbReference type="EMBL" id="KAB6631767.1"/>
    </source>
</evidence>
<evidence type="ECO:0000313" key="6">
    <source>
        <dbReference type="EMBL" id="RGM39611.1"/>
    </source>
</evidence>
<evidence type="ECO:0000313" key="8">
    <source>
        <dbReference type="Proteomes" id="UP000261003"/>
    </source>
</evidence>